<sequence>MLLVCEAVFTKSIERCMEKDNIISVLQNTMLSAVKDVTLTNCHSVKEKVVSRFCHARLQLHLADMSRENNTKVRDMGSKSMCAPRRQK</sequence>
<dbReference type="AlphaFoldDB" id="A0A293N5G8"/>
<accession>A0A293N5G8</accession>
<protein>
    <submittedName>
        <fullName evidence="2">Uncharacterized protein</fullName>
    </submittedName>
</protein>
<dbReference type="EMBL" id="GFWV01023605">
    <property type="protein sequence ID" value="MAA48332.1"/>
    <property type="molecule type" value="Transcribed_RNA"/>
</dbReference>
<reference evidence="2" key="1">
    <citation type="submission" date="2017-08" db="EMBL/GenBank/DDBJ databases">
        <title>Ornithodoros erraticus midgut genes differentially expressed after blood feeding.</title>
        <authorList>
            <person name="Oleaga A."/>
        </authorList>
    </citation>
    <scope>NUCLEOTIDE SEQUENCE</scope>
    <source>
        <strain evidence="2">Female</strain>
        <tissue evidence="2">Gut</tissue>
    </source>
</reference>
<organism evidence="2">
    <name type="scientific">Ornithodoros erraticus</name>
    <name type="common">European soft tick</name>
    <name type="synonym">Alectorobius erraticus</name>
    <dbReference type="NCBI Taxonomy" id="265619"/>
    <lineage>
        <taxon>Eukaryota</taxon>
        <taxon>Metazoa</taxon>
        <taxon>Ecdysozoa</taxon>
        <taxon>Arthropoda</taxon>
        <taxon>Chelicerata</taxon>
        <taxon>Arachnida</taxon>
        <taxon>Acari</taxon>
        <taxon>Parasitiformes</taxon>
        <taxon>Ixodida</taxon>
        <taxon>Ixodoidea</taxon>
        <taxon>Argasidae</taxon>
        <taxon>Ornithodorinae</taxon>
        <taxon>Ornithodoros</taxon>
    </lineage>
</organism>
<name>A0A293N5G8_ORNER</name>
<feature type="region of interest" description="Disordered" evidence="1">
    <location>
        <begin position="69"/>
        <end position="88"/>
    </location>
</feature>
<proteinExistence type="predicted"/>
<feature type="non-terminal residue" evidence="2">
    <location>
        <position position="88"/>
    </location>
</feature>
<evidence type="ECO:0000256" key="1">
    <source>
        <dbReference type="SAM" id="MobiDB-lite"/>
    </source>
</evidence>
<evidence type="ECO:0000313" key="2">
    <source>
        <dbReference type="EMBL" id="MAA48332.1"/>
    </source>
</evidence>